<dbReference type="GO" id="GO:0004143">
    <property type="term" value="F:ATP-dependent diacylglycerol kinase activity"/>
    <property type="evidence" value="ECO:0007669"/>
    <property type="project" value="UniProtKB-EC"/>
</dbReference>
<comment type="caution">
    <text evidence="24">Lacks conserved residue(s) required for the propagation of feature annotation.</text>
</comment>
<feature type="active site" description="Proton acceptor" evidence="20">
    <location>
        <position position="83"/>
    </location>
</feature>
<comment type="cofactor">
    <cofactor evidence="23">
        <name>Mg(2+)</name>
        <dbReference type="ChEBI" id="CHEBI:18420"/>
    </cofactor>
    <text evidence="23">Mn(2+), Zn(2+), Cd(2+) and Co(2+) support activity to lesser extents.</text>
</comment>
<keyword evidence="9 24" id="KW-0812">Transmembrane</keyword>
<keyword evidence="10 23" id="KW-0479">Metal-binding</keyword>
<evidence type="ECO:0000256" key="12">
    <source>
        <dbReference type="ARBA" id="ARBA00022777"/>
    </source>
</evidence>
<dbReference type="InterPro" id="IPR033718">
    <property type="entry name" value="DAGK_prok"/>
</dbReference>
<dbReference type="PATRIC" id="fig|60890.4.peg.1889"/>
<dbReference type="GO" id="GO:0005524">
    <property type="term" value="F:ATP binding"/>
    <property type="evidence" value="ECO:0007669"/>
    <property type="project" value="UniProtKB-KW"/>
</dbReference>
<feature type="binding site" evidence="21">
    <location>
        <position position="83"/>
    </location>
    <ligand>
        <name>substrate</name>
    </ligand>
</feature>
<comment type="similarity">
    <text evidence="2 24">Belongs to the bacterial diacylglycerol kinase family.</text>
</comment>
<evidence type="ECO:0000256" key="7">
    <source>
        <dbReference type="ARBA" id="ARBA00022519"/>
    </source>
</evidence>
<dbReference type="GO" id="GO:0005886">
    <property type="term" value="C:plasma membrane"/>
    <property type="evidence" value="ECO:0007669"/>
    <property type="project" value="UniProtKB-SubCell"/>
</dbReference>
<evidence type="ECO:0000256" key="21">
    <source>
        <dbReference type="PIRSR" id="PIRSR600829-2"/>
    </source>
</evidence>
<name>A0A1B0ZRX7_9RHOB</name>
<keyword evidence="7 24" id="KW-0997">Cell inner membrane</keyword>
<keyword evidence="12 24" id="KW-0418">Kinase</keyword>
<proteinExistence type="inferred from homology"/>
<feature type="binding site" evidence="23">
    <location>
        <position position="42"/>
    </location>
    <ligand>
        <name>a divalent metal cation</name>
        <dbReference type="ChEBI" id="CHEBI:60240"/>
    </ligand>
</feature>
<evidence type="ECO:0000256" key="8">
    <source>
        <dbReference type="ARBA" id="ARBA00022679"/>
    </source>
</evidence>
<evidence type="ECO:0000256" key="10">
    <source>
        <dbReference type="ARBA" id="ARBA00022723"/>
    </source>
</evidence>
<keyword evidence="17 24" id="KW-0472">Membrane</keyword>
<dbReference type="InterPro" id="IPR036945">
    <property type="entry name" value="DAGK_sf"/>
</dbReference>
<evidence type="ECO:0000313" key="26">
    <source>
        <dbReference type="Proteomes" id="UP000092565"/>
    </source>
</evidence>
<keyword evidence="15 24" id="KW-1133">Transmembrane helix</keyword>
<dbReference type="GO" id="GO:0006654">
    <property type="term" value="P:phosphatidic acid biosynthetic process"/>
    <property type="evidence" value="ECO:0007669"/>
    <property type="project" value="InterPro"/>
</dbReference>
<keyword evidence="26" id="KW-1185">Reference proteome</keyword>
<keyword evidence="5" id="KW-1003">Cell membrane</keyword>
<evidence type="ECO:0000256" key="16">
    <source>
        <dbReference type="ARBA" id="ARBA00023098"/>
    </source>
</evidence>
<keyword evidence="13 22" id="KW-0067">ATP-binding</keyword>
<feature type="binding site" evidence="23">
    <location>
        <position position="90"/>
    </location>
    <ligand>
        <name>a divalent metal cation</name>
        <dbReference type="ChEBI" id="CHEBI:60240"/>
    </ligand>
</feature>
<keyword evidence="6" id="KW-0444">Lipid biosynthesis</keyword>
<feature type="binding site" evidence="21">
    <location>
        <position position="112"/>
    </location>
    <ligand>
        <name>substrate</name>
    </ligand>
</feature>
<keyword evidence="16 24" id="KW-0443">Lipid metabolism</keyword>
<keyword evidence="18" id="KW-0594">Phospholipid biosynthesis</keyword>
<keyword evidence="11 22" id="KW-0547">Nucleotide-binding</keyword>
<dbReference type="Proteomes" id="UP000092565">
    <property type="component" value="Chromosome"/>
</dbReference>
<evidence type="ECO:0000256" key="24">
    <source>
        <dbReference type="RuleBase" id="RU363065"/>
    </source>
</evidence>
<evidence type="ECO:0000256" key="9">
    <source>
        <dbReference type="ARBA" id="ARBA00022692"/>
    </source>
</evidence>
<keyword evidence="8 24" id="KW-0808">Transferase</keyword>
<feature type="binding site" evidence="22">
    <location>
        <position position="42"/>
    </location>
    <ligand>
        <name>ATP</name>
        <dbReference type="ChEBI" id="CHEBI:30616"/>
    </ligand>
</feature>
<evidence type="ECO:0000256" key="13">
    <source>
        <dbReference type="ARBA" id="ARBA00022840"/>
    </source>
</evidence>
<gene>
    <name evidence="25" type="ORF">JL2886_01943</name>
</gene>
<accession>A0A1B0ZRX7</accession>
<dbReference type="EC" id="2.7.1.107" evidence="3 24"/>
<feature type="binding site" evidence="22">
    <location>
        <position position="90"/>
    </location>
    <ligand>
        <name>ATP</name>
        <dbReference type="ChEBI" id="CHEBI:30616"/>
    </ligand>
</feature>
<dbReference type="GO" id="GO:0046872">
    <property type="term" value="F:metal ion binding"/>
    <property type="evidence" value="ECO:0007669"/>
    <property type="project" value="UniProtKB-KW"/>
</dbReference>
<evidence type="ECO:0000256" key="20">
    <source>
        <dbReference type="PIRSR" id="PIRSR600829-1"/>
    </source>
</evidence>
<feature type="binding site" evidence="21">
    <location>
        <begin position="44"/>
        <end position="48"/>
    </location>
    <ligand>
        <name>substrate</name>
    </ligand>
</feature>
<evidence type="ECO:0000256" key="2">
    <source>
        <dbReference type="ARBA" id="ARBA00005967"/>
    </source>
</evidence>
<comment type="subcellular location">
    <subcellularLocation>
        <location evidence="1 24">Cell inner membrane</location>
        <topology evidence="1 24">Multi-pass membrane protein</topology>
    </subcellularLocation>
</comment>
<feature type="transmembrane region" description="Helical" evidence="24">
    <location>
        <begin position="110"/>
        <end position="134"/>
    </location>
</feature>
<reference evidence="25 26" key="1">
    <citation type="submission" date="2016-04" db="EMBL/GenBank/DDBJ databases">
        <authorList>
            <person name="Evans L.H."/>
            <person name="Alamgir A."/>
            <person name="Owens N."/>
            <person name="Weber N.D."/>
            <person name="Virtaneva K."/>
            <person name="Barbian K."/>
            <person name="Babar A."/>
            <person name="Rosenke K."/>
        </authorList>
    </citation>
    <scope>NUCLEOTIDE SEQUENCE [LARGE SCALE GENOMIC DNA]</scope>
    <source>
        <strain evidence="25 26">JL2886</strain>
    </source>
</reference>
<dbReference type="EMBL" id="CP015124">
    <property type="protein sequence ID" value="ANP36844.1"/>
    <property type="molecule type" value="Genomic_DNA"/>
</dbReference>
<evidence type="ECO:0000256" key="19">
    <source>
        <dbReference type="ARBA" id="ARBA00023264"/>
    </source>
</evidence>
<evidence type="ECO:0000256" key="3">
    <source>
        <dbReference type="ARBA" id="ARBA00012133"/>
    </source>
</evidence>
<dbReference type="PANTHER" id="PTHR34299">
    <property type="entry name" value="DIACYLGLYCEROL KINASE"/>
    <property type="match status" value="1"/>
</dbReference>
<keyword evidence="19 24" id="KW-1208">Phospholipid metabolism</keyword>
<dbReference type="CDD" id="cd14264">
    <property type="entry name" value="DAGK_IM"/>
    <property type="match status" value="1"/>
</dbReference>
<dbReference type="RefSeq" id="WP_065271761.1">
    <property type="nucleotide sequence ID" value="NZ_CP015124.1"/>
</dbReference>
<evidence type="ECO:0000256" key="11">
    <source>
        <dbReference type="ARBA" id="ARBA00022741"/>
    </source>
</evidence>
<comment type="catalytic activity">
    <reaction evidence="24">
        <text>a 1,2-diacyl-sn-glycerol + ATP = a 1,2-diacyl-sn-glycero-3-phosphate + ADP + H(+)</text>
        <dbReference type="Rhea" id="RHEA:10272"/>
        <dbReference type="ChEBI" id="CHEBI:15378"/>
        <dbReference type="ChEBI" id="CHEBI:17815"/>
        <dbReference type="ChEBI" id="CHEBI:30616"/>
        <dbReference type="ChEBI" id="CHEBI:58608"/>
        <dbReference type="ChEBI" id="CHEBI:456216"/>
        <dbReference type="EC" id="2.7.1.107"/>
    </reaction>
</comment>
<dbReference type="Gene3D" id="1.10.287.3610">
    <property type="match status" value="1"/>
</dbReference>
<comment type="function">
    <text evidence="24">Catalyzes the ATP-dependent phosphorylation of sn-l,2-diacylglycerol (DAG) to phosphatidic acid. Involved in the recycling of diacylglycerol produced as a by-product during membrane-derived oligosaccharide (MDO) biosynthesis.</text>
</comment>
<evidence type="ECO:0000256" key="14">
    <source>
        <dbReference type="ARBA" id="ARBA00022842"/>
    </source>
</evidence>
<evidence type="ECO:0000256" key="4">
    <source>
        <dbReference type="ARBA" id="ARBA00017575"/>
    </source>
</evidence>
<feature type="binding site" evidence="22">
    <location>
        <begin position="108"/>
        <end position="109"/>
    </location>
    <ligand>
        <name>ATP</name>
        <dbReference type="ChEBI" id="CHEBI:30616"/>
    </ligand>
</feature>
<evidence type="ECO:0000256" key="6">
    <source>
        <dbReference type="ARBA" id="ARBA00022516"/>
    </source>
</evidence>
<evidence type="ECO:0000256" key="18">
    <source>
        <dbReference type="ARBA" id="ARBA00023209"/>
    </source>
</evidence>
<evidence type="ECO:0000256" key="23">
    <source>
        <dbReference type="PIRSR" id="PIRSR600829-4"/>
    </source>
</evidence>
<evidence type="ECO:0000256" key="1">
    <source>
        <dbReference type="ARBA" id="ARBA00004429"/>
    </source>
</evidence>
<dbReference type="AlphaFoldDB" id="A0A1B0ZRX7"/>
<protein>
    <recommendedName>
        <fullName evidence="4 24">Diacylglycerol kinase</fullName>
        <ecNumber evidence="3 24">2.7.1.107</ecNumber>
    </recommendedName>
</protein>
<sequence length="135" mass="13863">MTVRDQSQGATPQEIPPAVTGVAHVIAAARYSLGGLQRLMGETAARLELVAGAGTGFLLLVLGASALQLAAFAILFALVLAVEALNTAIEVLTDRISPEWSVQAKHAKDLGSLAVALLIFSNVLCVGGILLSLFG</sequence>
<evidence type="ECO:0000256" key="17">
    <source>
        <dbReference type="ARBA" id="ARBA00023136"/>
    </source>
</evidence>
<evidence type="ECO:0000313" key="25">
    <source>
        <dbReference type="EMBL" id="ANP36844.1"/>
    </source>
</evidence>
<evidence type="ECO:0000256" key="5">
    <source>
        <dbReference type="ARBA" id="ARBA00022475"/>
    </source>
</evidence>
<dbReference type="Pfam" id="PF01219">
    <property type="entry name" value="DAGK_prokar"/>
    <property type="match status" value="1"/>
</dbReference>
<feature type="binding site" evidence="22">
    <location>
        <position position="31"/>
    </location>
    <ligand>
        <name>ATP</name>
        <dbReference type="ChEBI" id="CHEBI:30616"/>
    </ligand>
</feature>
<dbReference type="OrthoDB" id="9796011at2"/>
<organism evidence="25 26">
    <name type="scientific">Phaeobacter gallaeciensis</name>
    <dbReference type="NCBI Taxonomy" id="60890"/>
    <lineage>
        <taxon>Bacteria</taxon>
        <taxon>Pseudomonadati</taxon>
        <taxon>Pseudomonadota</taxon>
        <taxon>Alphaproteobacteria</taxon>
        <taxon>Rhodobacterales</taxon>
        <taxon>Roseobacteraceae</taxon>
        <taxon>Phaeobacter</taxon>
    </lineage>
</organism>
<dbReference type="InterPro" id="IPR000829">
    <property type="entry name" value="DAGK"/>
</dbReference>
<dbReference type="PANTHER" id="PTHR34299:SF1">
    <property type="entry name" value="DIACYLGLYCEROL KINASE"/>
    <property type="match status" value="1"/>
</dbReference>
<evidence type="ECO:0000256" key="22">
    <source>
        <dbReference type="PIRSR" id="PIRSR600829-3"/>
    </source>
</evidence>
<keyword evidence="14 23" id="KW-0460">Magnesium</keyword>
<evidence type="ECO:0000256" key="15">
    <source>
        <dbReference type="ARBA" id="ARBA00022989"/>
    </source>
</evidence>